<protein>
    <recommendedName>
        <fullName evidence="5">Integral membrane protein</fullName>
    </recommendedName>
</protein>
<keyword evidence="2" id="KW-1133">Transmembrane helix</keyword>
<evidence type="ECO:0000256" key="1">
    <source>
        <dbReference type="SAM" id="MobiDB-lite"/>
    </source>
</evidence>
<keyword evidence="2" id="KW-0812">Transmembrane</keyword>
<gene>
    <name evidence="3" type="ORF">ACFQZP_15825</name>
</gene>
<evidence type="ECO:0008006" key="5">
    <source>
        <dbReference type="Google" id="ProtNLM"/>
    </source>
</evidence>
<proteinExistence type="predicted"/>
<feature type="compositionally biased region" description="Basic and acidic residues" evidence="1">
    <location>
        <begin position="138"/>
        <end position="166"/>
    </location>
</feature>
<feature type="transmembrane region" description="Helical" evidence="2">
    <location>
        <begin position="38"/>
        <end position="59"/>
    </location>
</feature>
<feature type="transmembrane region" description="Helical" evidence="2">
    <location>
        <begin position="71"/>
        <end position="93"/>
    </location>
</feature>
<organism evidence="3 4">
    <name type="scientific">Streptomyces lutosisoli</name>
    <dbReference type="NCBI Taxonomy" id="2665721"/>
    <lineage>
        <taxon>Bacteria</taxon>
        <taxon>Bacillati</taxon>
        <taxon>Actinomycetota</taxon>
        <taxon>Actinomycetes</taxon>
        <taxon>Kitasatosporales</taxon>
        <taxon>Streptomycetaceae</taxon>
        <taxon>Streptomyces</taxon>
    </lineage>
</organism>
<evidence type="ECO:0000256" key="2">
    <source>
        <dbReference type="SAM" id="Phobius"/>
    </source>
</evidence>
<keyword evidence="2" id="KW-0472">Membrane</keyword>
<evidence type="ECO:0000313" key="3">
    <source>
        <dbReference type="EMBL" id="MFD0283131.1"/>
    </source>
</evidence>
<feature type="region of interest" description="Disordered" evidence="1">
    <location>
        <begin position="138"/>
        <end position="175"/>
    </location>
</feature>
<name>A0ABW2VF73_9ACTN</name>
<dbReference type="EMBL" id="JBHTEC010000001">
    <property type="protein sequence ID" value="MFD0283131.1"/>
    <property type="molecule type" value="Genomic_DNA"/>
</dbReference>
<comment type="caution">
    <text evidence="3">The sequence shown here is derived from an EMBL/GenBank/DDBJ whole genome shotgun (WGS) entry which is preliminary data.</text>
</comment>
<dbReference type="Proteomes" id="UP001596957">
    <property type="component" value="Unassembled WGS sequence"/>
</dbReference>
<keyword evidence="4" id="KW-1185">Reference proteome</keyword>
<evidence type="ECO:0000313" key="4">
    <source>
        <dbReference type="Proteomes" id="UP001596957"/>
    </source>
</evidence>
<feature type="transmembrane region" description="Helical" evidence="2">
    <location>
        <begin position="113"/>
        <end position="132"/>
    </location>
</feature>
<reference evidence="4" key="1">
    <citation type="journal article" date="2019" name="Int. J. Syst. Evol. Microbiol.">
        <title>The Global Catalogue of Microorganisms (GCM) 10K type strain sequencing project: providing services to taxonomists for standard genome sequencing and annotation.</title>
        <authorList>
            <consortium name="The Broad Institute Genomics Platform"/>
            <consortium name="The Broad Institute Genome Sequencing Center for Infectious Disease"/>
            <person name="Wu L."/>
            <person name="Ma J."/>
        </authorList>
    </citation>
    <scope>NUCLEOTIDE SEQUENCE [LARGE SCALE GENOMIC DNA]</scope>
    <source>
        <strain evidence="4">CGMCC 4.7198</strain>
    </source>
</reference>
<dbReference type="RefSeq" id="WP_381250170.1">
    <property type="nucleotide sequence ID" value="NZ_JBHTBI010000004.1"/>
</dbReference>
<accession>A0ABW2VF73</accession>
<sequence length="175" mass="19539">MNRHLTMAWWVGLALSALVLGLLQPTAAYDGGFPSVVMLAFIMSIAGVVPTCGLARRWLTSRDRRTPDWIAYLAAALVWSAALSLLTSVVLTGLPHGWDTAWSWSDIRLRTTWIAGVLAPAALGTHLVIRLWDRPRRPTRTADRPRPSERAADRPRPRTRVTDHPRPSKRGGRHR</sequence>